<name>C0CGW8_BLAHS</name>
<dbReference type="Gene3D" id="2.70.98.70">
    <property type="match status" value="1"/>
</dbReference>
<protein>
    <submittedName>
        <fullName evidence="7">Uncharacterized protein</fullName>
    </submittedName>
</protein>
<evidence type="ECO:0000256" key="3">
    <source>
        <dbReference type="ARBA" id="ARBA00022764"/>
    </source>
</evidence>
<dbReference type="InterPro" id="IPR012480">
    <property type="entry name" value="Hepar_II_III_C"/>
</dbReference>
<proteinExistence type="predicted"/>
<evidence type="ECO:0000256" key="4">
    <source>
        <dbReference type="ARBA" id="ARBA00023239"/>
    </source>
</evidence>
<comment type="subcellular location">
    <subcellularLocation>
        <location evidence="1">Periplasm</location>
    </subcellularLocation>
</comment>
<dbReference type="GeneID" id="86821249"/>
<dbReference type="EMBL" id="ACBZ01000002">
    <property type="protein sequence ID" value="EEG51024.1"/>
    <property type="molecule type" value="Genomic_DNA"/>
</dbReference>
<dbReference type="PATRIC" id="fig|476272.21.peg.3087"/>
<evidence type="ECO:0000256" key="1">
    <source>
        <dbReference type="ARBA" id="ARBA00004418"/>
    </source>
</evidence>
<dbReference type="GO" id="GO:0016829">
    <property type="term" value="F:lyase activity"/>
    <property type="evidence" value="ECO:0007669"/>
    <property type="project" value="UniProtKB-KW"/>
</dbReference>
<dbReference type="PANTHER" id="PTHR39210">
    <property type="entry name" value="HEPARIN-SULFATE LYASE"/>
    <property type="match status" value="1"/>
</dbReference>
<dbReference type="PANTHER" id="PTHR39210:SF1">
    <property type="entry name" value="HEPARIN-SULFATE LYASE"/>
    <property type="match status" value="1"/>
</dbReference>
<dbReference type="HOGENOM" id="CLU_022012_0_0_9"/>
<organism evidence="7 8">
    <name type="scientific">Blautia hydrogenotrophica (strain DSM 10507 / JCM 14656 / S5a33)</name>
    <name type="common">Ruminococcus hydrogenotrophicus</name>
    <dbReference type="NCBI Taxonomy" id="476272"/>
    <lineage>
        <taxon>Bacteria</taxon>
        <taxon>Bacillati</taxon>
        <taxon>Bacillota</taxon>
        <taxon>Clostridia</taxon>
        <taxon>Lachnospirales</taxon>
        <taxon>Lachnospiraceae</taxon>
        <taxon>Blautia</taxon>
    </lineage>
</organism>
<reference evidence="7 8" key="2">
    <citation type="submission" date="2009-02" db="EMBL/GenBank/DDBJ databases">
        <title>Draft genome sequence of Blautia hydrogenotrophica DSM 10507 (Ruminococcus hydrogenotrophicus DSM 10507).</title>
        <authorList>
            <person name="Sudarsanam P."/>
            <person name="Ley R."/>
            <person name="Guruge J."/>
            <person name="Turnbaugh P.J."/>
            <person name="Mahowald M."/>
            <person name="Liep D."/>
            <person name="Gordon J."/>
        </authorList>
    </citation>
    <scope>NUCLEOTIDE SEQUENCE [LARGE SCALE GENOMIC DNA]</scope>
    <source>
        <strain evidence="8">DSM 10507 / JCM 14656 / S5a33</strain>
    </source>
</reference>
<keyword evidence="8" id="KW-1185">Reference proteome</keyword>
<dbReference type="GO" id="GO:0042597">
    <property type="term" value="C:periplasmic space"/>
    <property type="evidence" value="ECO:0007669"/>
    <property type="project" value="UniProtKB-SubCell"/>
</dbReference>
<sequence length="634" mass="74388">MRNITWYVHRLKAMRFGEILWRTQQKFLQRKEYKKYYTQNLPVTEIVINSATSALSPDYLRIGLEQSCTNTELFSSLDLFQGSFSYQQYKKSWNAGFQTENTWDENTFSYKINCAGRIDIGDIRTNWELNRHYQFSALAKSYYVSGEKSFLDELTDLFQDWNHHNLFLHGVEWTSAMEIAIRVNSWIFTYCFLCMAEKKHGVEYSITNLKNQLIHGVLVMTDYISAHLSRFSSANNHLIIELYAIAMSGILFNCKRWKETSLKQLTEELVRQNYKDGVNKEMSLHYQTFIMEAYGLLMLTMEKNEIKIPDIWYTYISKMSEFVADCCGDYGETIVFGDNDEGKILDLTGKHFNHYHYVLELMSCVLPQKYNKTVGFYENIRWMVSREQLCRTKKKSAYVSPDAKCYREGGYTLIKDQKRGIFIAIDHADLGYGTLAAHGHADALSFQLFFRGVPVFVDPGTYNYHVPQGFRDKFRSTQEHNTICIDRKNQSEICGPFLWGKRHQVMNTEFSIKENVFLLKSKIKYDDSFHTRTILIKDNETFEITIFDEIKLSYKPQIIEQVFMLGSMCTILNNRILCKDNFIDIESTAKRNCQKNEYSEVYNQLLPNTKLFYTVSDVREHTAKIKTSIKFKES</sequence>
<evidence type="ECO:0000256" key="2">
    <source>
        <dbReference type="ARBA" id="ARBA00022729"/>
    </source>
</evidence>
<dbReference type="RefSeq" id="WP_005944705.1">
    <property type="nucleotide sequence ID" value="NZ_CP136423.1"/>
</dbReference>
<dbReference type="Proteomes" id="UP000003100">
    <property type="component" value="Unassembled WGS sequence"/>
</dbReference>
<evidence type="ECO:0000259" key="5">
    <source>
        <dbReference type="Pfam" id="PF07940"/>
    </source>
</evidence>
<evidence type="ECO:0000313" key="8">
    <source>
        <dbReference type="Proteomes" id="UP000003100"/>
    </source>
</evidence>
<dbReference type="AlphaFoldDB" id="C0CGW8"/>
<feature type="domain" description="Heparin-sulfate lyase N-terminal" evidence="6">
    <location>
        <begin position="102"/>
        <end position="326"/>
    </location>
</feature>
<dbReference type="Pfam" id="PF16889">
    <property type="entry name" value="Hepar_II_III_N"/>
    <property type="match status" value="1"/>
</dbReference>
<dbReference type="Gene3D" id="1.50.10.100">
    <property type="entry name" value="Chondroitin AC/alginate lyase"/>
    <property type="match status" value="1"/>
</dbReference>
<dbReference type="SUPFAM" id="SSF48230">
    <property type="entry name" value="Chondroitin AC/alginate lyase"/>
    <property type="match status" value="1"/>
</dbReference>
<accession>C0CGW8</accession>
<dbReference type="eggNOG" id="COG5360">
    <property type="taxonomic scope" value="Bacteria"/>
</dbReference>
<dbReference type="InterPro" id="IPR031680">
    <property type="entry name" value="Hepar_II_III_N"/>
</dbReference>
<dbReference type="InterPro" id="IPR008929">
    <property type="entry name" value="Chondroitin_lyas"/>
</dbReference>
<feature type="domain" description="Heparinase II/III-like C-terminal" evidence="5">
    <location>
        <begin position="401"/>
        <end position="553"/>
    </location>
</feature>
<reference evidence="7 8" key="1">
    <citation type="submission" date="2009-01" db="EMBL/GenBank/DDBJ databases">
        <authorList>
            <person name="Fulton L."/>
            <person name="Clifton S."/>
            <person name="Fulton B."/>
            <person name="Xu J."/>
            <person name="Minx P."/>
            <person name="Pepin K.H."/>
            <person name="Johnson M."/>
            <person name="Bhonagiri V."/>
            <person name="Nash W.E."/>
            <person name="Mardis E.R."/>
            <person name="Wilson R.K."/>
        </authorList>
    </citation>
    <scope>NUCLEOTIDE SEQUENCE [LARGE SCALE GENOMIC DNA]</scope>
    <source>
        <strain evidence="8">DSM 10507 / JCM 14656 / S5a33</strain>
    </source>
</reference>
<gene>
    <name evidence="7" type="ORF">RUMHYD_00081</name>
</gene>
<evidence type="ECO:0000313" key="7">
    <source>
        <dbReference type="EMBL" id="EEG51024.1"/>
    </source>
</evidence>
<evidence type="ECO:0000259" key="6">
    <source>
        <dbReference type="Pfam" id="PF16889"/>
    </source>
</evidence>
<keyword evidence="2" id="KW-0732">Signal</keyword>
<keyword evidence="4" id="KW-0456">Lyase</keyword>
<comment type="caution">
    <text evidence="7">The sequence shown here is derived from an EMBL/GenBank/DDBJ whole genome shotgun (WGS) entry which is preliminary data.</text>
</comment>
<dbReference type="Pfam" id="PF07940">
    <property type="entry name" value="Hepar_II_III_C"/>
    <property type="match status" value="1"/>
</dbReference>
<keyword evidence="3" id="KW-0574">Periplasm</keyword>